<proteinExistence type="predicted"/>
<name>A0A9W6I8P6_9ACTN</name>
<evidence type="ECO:0000313" key="3">
    <source>
        <dbReference type="Proteomes" id="UP001143474"/>
    </source>
</evidence>
<gene>
    <name evidence="2" type="ORF">GCM10017600_75580</name>
</gene>
<keyword evidence="1" id="KW-0732">Signal</keyword>
<dbReference type="Gene3D" id="3.40.190.10">
    <property type="entry name" value="Periplasmic binding protein-like II"/>
    <property type="match status" value="1"/>
</dbReference>
<accession>A0A9W6I8P6</accession>
<comment type="caution">
    <text evidence="2">The sequence shown here is derived from an EMBL/GenBank/DDBJ whole genome shotgun (WGS) entry which is preliminary data.</text>
</comment>
<dbReference type="EMBL" id="BSEV01000029">
    <property type="protein sequence ID" value="GLK14146.1"/>
    <property type="molecule type" value="Genomic_DNA"/>
</dbReference>
<dbReference type="Proteomes" id="UP001143474">
    <property type="component" value="Unassembled WGS sequence"/>
</dbReference>
<organism evidence="2 3">
    <name type="scientific">Streptosporangium carneum</name>
    <dbReference type="NCBI Taxonomy" id="47481"/>
    <lineage>
        <taxon>Bacteria</taxon>
        <taxon>Bacillati</taxon>
        <taxon>Actinomycetota</taxon>
        <taxon>Actinomycetes</taxon>
        <taxon>Streptosporangiales</taxon>
        <taxon>Streptosporangiaceae</taxon>
        <taxon>Streptosporangium</taxon>
    </lineage>
</organism>
<feature type="signal peptide" evidence="1">
    <location>
        <begin position="1"/>
        <end position="24"/>
    </location>
</feature>
<dbReference type="Pfam" id="PF01547">
    <property type="entry name" value="SBP_bac_1"/>
    <property type="match status" value="1"/>
</dbReference>
<evidence type="ECO:0000313" key="2">
    <source>
        <dbReference type="EMBL" id="GLK14146.1"/>
    </source>
</evidence>
<dbReference type="PANTHER" id="PTHR43649:SF30">
    <property type="entry name" value="ABC TRANSPORTER SUBSTRATE-BINDING PROTEIN"/>
    <property type="match status" value="1"/>
</dbReference>
<sequence length="427" mass="44864">MSVTRVRRSAPFAPALSAVLLVTACGGGSAGRPVTAASAADCDPRGVTIVAEYAPQGDVAAKLAKTRVEAARPGLTVKLKMTNTAGYDQLTQQIVTDIAAGARPDVAMVGLGQIRFWADRYQPRPIDPATLNASYDRRFLTIGTVEGKVYVAPFQVSVPVLYTNTKLTKAAGVASAPSTTGELIANARRIRAATGAAPVQVPRDAIADWVLQAVIQSGGATFVKPDGTPGFDDERGRRALAFYERLGAEKLQDPIAFADALKQFGTGRLAYMISTPAQAAAMGKTIGDAFPWTVTAMPVPDGGVASLPAGGNGWMVLSQDACRAAYAGELVKAMLDPTVIATSSKNFSYIPVDKEAAKRLAADPAAGTQLGYPWSYTGTPTQWGGWHGDATPRVNVFLQEMVQRLTGGESVDLVLPDVVRRISSAVR</sequence>
<reference evidence="2" key="1">
    <citation type="journal article" date="2014" name="Int. J. Syst. Evol. Microbiol.">
        <title>Complete genome sequence of Corynebacterium casei LMG S-19264T (=DSM 44701T), isolated from a smear-ripened cheese.</title>
        <authorList>
            <consortium name="US DOE Joint Genome Institute (JGI-PGF)"/>
            <person name="Walter F."/>
            <person name="Albersmeier A."/>
            <person name="Kalinowski J."/>
            <person name="Ruckert C."/>
        </authorList>
    </citation>
    <scope>NUCLEOTIDE SEQUENCE</scope>
    <source>
        <strain evidence="2">VKM Ac-2007</strain>
    </source>
</reference>
<feature type="chain" id="PRO_5040828220" evidence="1">
    <location>
        <begin position="25"/>
        <end position="427"/>
    </location>
</feature>
<dbReference type="SUPFAM" id="SSF53850">
    <property type="entry name" value="Periplasmic binding protein-like II"/>
    <property type="match status" value="1"/>
</dbReference>
<protein>
    <submittedName>
        <fullName evidence="2">Sugar ABC transporter substrate-binding protein</fullName>
    </submittedName>
</protein>
<evidence type="ECO:0000256" key="1">
    <source>
        <dbReference type="SAM" id="SignalP"/>
    </source>
</evidence>
<dbReference type="PANTHER" id="PTHR43649">
    <property type="entry name" value="ARABINOSE-BINDING PROTEIN-RELATED"/>
    <property type="match status" value="1"/>
</dbReference>
<reference evidence="2" key="2">
    <citation type="submission" date="2023-01" db="EMBL/GenBank/DDBJ databases">
        <authorList>
            <person name="Sun Q."/>
            <person name="Evtushenko L."/>
        </authorList>
    </citation>
    <scope>NUCLEOTIDE SEQUENCE</scope>
    <source>
        <strain evidence="2">VKM Ac-2007</strain>
    </source>
</reference>
<dbReference type="AlphaFoldDB" id="A0A9W6I8P6"/>
<keyword evidence="3" id="KW-1185">Reference proteome</keyword>
<dbReference type="InterPro" id="IPR050490">
    <property type="entry name" value="Bact_solute-bd_prot1"/>
</dbReference>
<dbReference type="PROSITE" id="PS51257">
    <property type="entry name" value="PROKAR_LIPOPROTEIN"/>
    <property type="match status" value="1"/>
</dbReference>
<dbReference type="InterPro" id="IPR006059">
    <property type="entry name" value="SBP"/>
</dbReference>